<dbReference type="PROSITE" id="PS50172">
    <property type="entry name" value="BRCT"/>
    <property type="match status" value="1"/>
</dbReference>
<gene>
    <name evidence="3" type="ORF">QPX54_10410</name>
</gene>
<name>A0AAP4BUY7_9CORY</name>
<organism evidence="3 4">
    <name type="scientific">Corynebacterium propinquum</name>
    <dbReference type="NCBI Taxonomy" id="43769"/>
    <lineage>
        <taxon>Bacteria</taxon>
        <taxon>Bacillati</taxon>
        <taxon>Actinomycetota</taxon>
        <taxon>Actinomycetes</taxon>
        <taxon>Mycobacteriales</taxon>
        <taxon>Corynebacteriaceae</taxon>
        <taxon>Corynebacterium</taxon>
    </lineage>
</organism>
<dbReference type="Proteomes" id="UP001226160">
    <property type="component" value="Unassembled WGS sequence"/>
</dbReference>
<dbReference type="AlphaFoldDB" id="A0AAP4BUY7"/>
<dbReference type="EMBL" id="JASNVP010000011">
    <property type="protein sequence ID" value="MDK4326910.1"/>
    <property type="molecule type" value="Genomic_DNA"/>
</dbReference>
<feature type="domain" description="BRCT" evidence="2">
    <location>
        <begin position="370"/>
        <end position="443"/>
    </location>
</feature>
<dbReference type="CDD" id="cd17748">
    <property type="entry name" value="BRCT_DNA_ligase_like"/>
    <property type="match status" value="1"/>
</dbReference>
<feature type="region of interest" description="Disordered" evidence="1">
    <location>
        <begin position="310"/>
        <end position="375"/>
    </location>
</feature>
<accession>A0AAP4BUY7</accession>
<protein>
    <submittedName>
        <fullName evidence="3">DNA polymerase III subunit epsilon</fullName>
    </submittedName>
</protein>
<dbReference type="GeneID" id="64187511"/>
<dbReference type="InterPro" id="IPR036420">
    <property type="entry name" value="BRCT_dom_sf"/>
</dbReference>
<dbReference type="Gene3D" id="3.40.50.10190">
    <property type="entry name" value="BRCT domain"/>
    <property type="match status" value="1"/>
</dbReference>
<proteinExistence type="predicted"/>
<reference evidence="3" key="1">
    <citation type="submission" date="2023-05" db="EMBL/GenBank/DDBJ databases">
        <title>Metabolic capabilities are highly conserved among human nasal-associated Corynebacterium species in pangenomic analyses.</title>
        <authorList>
            <person name="Tran T.H."/>
            <person name="Roberts A.Q."/>
            <person name="Escapa I.F."/>
            <person name="Gao W."/>
            <person name="Conlan S."/>
            <person name="Kong H."/>
            <person name="Segre J.A."/>
            <person name="Kelly M.S."/>
            <person name="Lemon K.P."/>
        </authorList>
    </citation>
    <scope>NUCLEOTIDE SEQUENCE</scope>
    <source>
        <strain evidence="3">KPL2654</strain>
    </source>
</reference>
<feature type="compositionally biased region" description="Low complexity" evidence="1">
    <location>
        <begin position="228"/>
        <end position="237"/>
    </location>
</feature>
<evidence type="ECO:0000313" key="3">
    <source>
        <dbReference type="EMBL" id="MDK4326910.1"/>
    </source>
</evidence>
<feature type="region of interest" description="Disordered" evidence="1">
    <location>
        <begin position="228"/>
        <end position="258"/>
    </location>
</feature>
<comment type="caution">
    <text evidence="3">The sequence shown here is derived from an EMBL/GenBank/DDBJ whole genome shotgun (WGS) entry which is preliminary data.</text>
</comment>
<dbReference type="InterPro" id="IPR001357">
    <property type="entry name" value="BRCT_dom"/>
</dbReference>
<evidence type="ECO:0000256" key="1">
    <source>
        <dbReference type="SAM" id="MobiDB-lite"/>
    </source>
</evidence>
<evidence type="ECO:0000259" key="2">
    <source>
        <dbReference type="PROSITE" id="PS50172"/>
    </source>
</evidence>
<feature type="compositionally biased region" description="Polar residues" evidence="1">
    <location>
        <begin position="238"/>
        <end position="253"/>
    </location>
</feature>
<dbReference type="RefSeq" id="WP_018119833.1">
    <property type="nucleotide sequence ID" value="NZ_CABIYR010000004.1"/>
</dbReference>
<evidence type="ECO:0000313" key="4">
    <source>
        <dbReference type="Proteomes" id="UP001226160"/>
    </source>
</evidence>
<dbReference type="SUPFAM" id="SSF52113">
    <property type="entry name" value="BRCT domain"/>
    <property type="match status" value="1"/>
</dbReference>
<sequence>MTQAHNATLTVSNEEITVMRSELSAALYRGSQSRTVSTIAISEITGLSATEPTALNCGSVRLGGAGEEIIFSPGDNGRKALQSFIADVRDAQQGNAPAEGAVAGLNFVAFAVATGNDASGAGTTAQVHAIEYTDGQAGESKSFTAAEFAEYLQSTGSLADGSSPLIAHNGFAHAALLHRALVDAGSSAPEFTYGCTLALAREASTRAVIAVRNHDLATVAQALGVTGSTGDAGSSGAEPQSQARSQSTTQETDPATAARLTGEVLVQLALREHHRGSVSELFSGINFALGHISNGTHRPVLRTDLSELAGGGAEKTARTDAPTSSENEDQAASASKKSGKKAGNSGGGQPAPWQAVATPDTVPEANDDADSDHPLFGQHVTLTGEFEPFDKGRLWSDIAERGGQVGKNVTKKTTVLVVGEWAKKTSKEKRAEELNEKGQDIAIWPASKLLHVLGLDEQPPF</sequence>